<dbReference type="KEGG" id="hmp:K6T50_14735"/>
<sequence>MPDRFDLDLRSAKPGTDDAAEAFDGHAVPDVRDCTSAFGASGLDVVIALLSLALVDHMATDSEFPEAYV</sequence>
<keyword evidence="2" id="KW-1185">Reference proteome</keyword>
<dbReference type="Proteomes" id="UP000826254">
    <property type="component" value="Chromosome"/>
</dbReference>
<gene>
    <name evidence="1" type="ORF">K6T50_14735</name>
</gene>
<proteinExistence type="predicted"/>
<evidence type="ECO:0000313" key="2">
    <source>
        <dbReference type="Proteomes" id="UP000826254"/>
    </source>
</evidence>
<evidence type="ECO:0000313" key="1">
    <source>
        <dbReference type="EMBL" id="QZP37511.1"/>
    </source>
</evidence>
<dbReference type="EMBL" id="CP081958">
    <property type="protein sequence ID" value="QZP37511.1"/>
    <property type="molecule type" value="Genomic_DNA"/>
</dbReference>
<reference evidence="1 2" key="1">
    <citation type="journal article" date="2021" name="Int. J. Syst. Evol. Microbiol.">
        <title>Halobaculum halophilum sp. nov. and Halobaculum salinum sp. nov., isolated from salt lake and saline soil.</title>
        <authorList>
            <person name="Cui H.L."/>
            <person name="Shi X.W."/>
            <person name="Yin X.M."/>
            <person name="Yang X.Y."/>
            <person name="Hou J."/>
            <person name="Zhu L."/>
        </authorList>
    </citation>
    <scope>NUCLEOTIDE SEQUENCE [LARGE SCALE GENOMIC DNA]</scope>
    <source>
        <strain evidence="1 2">NBRC 109044</strain>
    </source>
</reference>
<dbReference type="GeneID" id="67179423"/>
<dbReference type="RefSeq" id="WP_222607320.1">
    <property type="nucleotide sequence ID" value="NZ_CP081958.1"/>
</dbReference>
<organism evidence="1 2">
    <name type="scientific">Halobaculum magnesiiphilum</name>
    <dbReference type="NCBI Taxonomy" id="1017351"/>
    <lineage>
        <taxon>Archaea</taxon>
        <taxon>Methanobacteriati</taxon>
        <taxon>Methanobacteriota</taxon>
        <taxon>Stenosarchaea group</taxon>
        <taxon>Halobacteria</taxon>
        <taxon>Halobacteriales</taxon>
        <taxon>Haloferacaceae</taxon>
        <taxon>Halobaculum</taxon>
    </lineage>
</organism>
<name>A0A8T8WCG5_9EURY</name>
<dbReference type="AlphaFoldDB" id="A0A8T8WCG5"/>
<accession>A0A8T8WCG5</accession>
<protein>
    <submittedName>
        <fullName evidence="1">Uncharacterized protein</fullName>
    </submittedName>
</protein>